<dbReference type="HOGENOM" id="CLU_1091148_0_0_1"/>
<dbReference type="GO" id="GO:0006357">
    <property type="term" value="P:regulation of transcription by RNA polymerase II"/>
    <property type="evidence" value="ECO:0007669"/>
    <property type="project" value="InterPro"/>
</dbReference>
<name>T1HW86_RHOPR</name>
<dbReference type="PANTHER" id="PTHR32344">
    <property type="entry name" value="U1-TYPE DOMAIN-CONTAINING PROTEIN"/>
    <property type="match status" value="1"/>
</dbReference>
<dbReference type="VEuPathDB" id="VectorBase:RPRC008306"/>
<dbReference type="PANTHER" id="PTHR32344:SF1">
    <property type="entry name" value="U1-TYPE DOMAIN-CONTAINING PROTEIN"/>
    <property type="match status" value="1"/>
</dbReference>
<protein>
    <submittedName>
        <fullName evidence="1">Uncharacterized protein</fullName>
    </submittedName>
</protein>
<accession>T1HW86</accession>
<organism evidence="1 2">
    <name type="scientific">Rhodnius prolixus</name>
    <name type="common">Triatomid bug</name>
    <dbReference type="NCBI Taxonomy" id="13249"/>
    <lineage>
        <taxon>Eukaryota</taxon>
        <taxon>Metazoa</taxon>
        <taxon>Ecdysozoa</taxon>
        <taxon>Arthropoda</taxon>
        <taxon>Hexapoda</taxon>
        <taxon>Insecta</taxon>
        <taxon>Pterygota</taxon>
        <taxon>Neoptera</taxon>
        <taxon>Paraneoptera</taxon>
        <taxon>Hemiptera</taxon>
        <taxon>Heteroptera</taxon>
        <taxon>Panheteroptera</taxon>
        <taxon>Cimicomorpha</taxon>
        <taxon>Reduviidae</taxon>
        <taxon>Triatominae</taxon>
        <taxon>Rhodnius</taxon>
    </lineage>
</organism>
<dbReference type="EMBL" id="ACPB03010837">
    <property type="status" value="NOT_ANNOTATED_CDS"/>
    <property type="molecule type" value="Genomic_DNA"/>
</dbReference>
<keyword evidence="2" id="KW-1185">Reference proteome</keyword>
<dbReference type="EnsemblMetazoa" id="RPRC008306-RA">
    <property type="protein sequence ID" value="RPRC008306-PA"/>
    <property type="gene ID" value="RPRC008306"/>
</dbReference>
<dbReference type="STRING" id="13249.T1HW86"/>
<dbReference type="AlphaFoldDB" id="T1HW86"/>
<evidence type="ECO:0000313" key="1">
    <source>
        <dbReference type="EnsemblMetazoa" id="RPRC008306-PA"/>
    </source>
</evidence>
<dbReference type="Proteomes" id="UP000015103">
    <property type="component" value="Unassembled WGS sequence"/>
</dbReference>
<dbReference type="InterPro" id="IPR033375">
    <property type="entry name" value="Cggbp1"/>
</dbReference>
<dbReference type="eggNOG" id="ENOG502RTDF">
    <property type="taxonomic scope" value="Eukaryota"/>
</dbReference>
<evidence type="ECO:0000313" key="2">
    <source>
        <dbReference type="Proteomes" id="UP000015103"/>
    </source>
</evidence>
<sequence>METFCTAQLVTSAVSCSQRSQVTQHIATGSHIENKNRKKERTSYQAFLTFPSSSKSTLSTDLCRALVRADISFHKLKNPHFKGFIETYIGKKMPDESTLRKNYLEDIYKDTVTKIREHIKDGPIWVSIDETTDVEGRMKSSMPIQSVVEVEAISSTTCTISTAPAADVLDTVVDPLVHSFTFPAQLDSVIWCFIITIRLFLRSPFQPYTISVFGFGFSTRVGRHYIFLIILFYSNTLLYSQSLFYTNVLYTIDRL</sequence>
<dbReference type="InParanoid" id="T1HW86"/>
<dbReference type="GO" id="GO:0005634">
    <property type="term" value="C:nucleus"/>
    <property type="evidence" value="ECO:0007669"/>
    <property type="project" value="InterPro"/>
</dbReference>
<proteinExistence type="predicted"/>
<reference evidence="1" key="1">
    <citation type="submission" date="2015-05" db="UniProtKB">
        <authorList>
            <consortium name="EnsemblMetazoa"/>
        </authorList>
    </citation>
    <scope>IDENTIFICATION</scope>
</reference>
<dbReference type="GO" id="GO:0003690">
    <property type="term" value="F:double-stranded DNA binding"/>
    <property type="evidence" value="ECO:0007669"/>
    <property type="project" value="InterPro"/>
</dbReference>